<protein>
    <recommendedName>
        <fullName evidence="4">UrcA family protein</fullName>
    </recommendedName>
</protein>
<feature type="signal peptide" evidence="1">
    <location>
        <begin position="1"/>
        <end position="28"/>
    </location>
</feature>
<dbReference type="OrthoDB" id="7275517at2"/>
<reference evidence="2 3" key="1">
    <citation type="submission" date="2019-05" db="EMBL/GenBank/DDBJ databases">
        <authorList>
            <person name="Pankratov T."/>
            <person name="Grouzdev D."/>
        </authorList>
    </citation>
    <scope>NUCLEOTIDE SEQUENCE [LARGE SCALE GENOMIC DNA]</scope>
    <source>
        <strain evidence="2 3">KEBCLARHB70R</strain>
    </source>
</reference>
<sequence length="104" mass="10710">MLPPARTVTRAALLAAAALCLGGGVRGAGQPAGPLVITTDSDAYCQTLTKAIDGHRPLPREVSDLERQGQALCGSGRVRSGIVRLRRALLVLQGSPARDTADAP</sequence>
<gene>
    <name evidence="2" type="ORF">FE263_05620</name>
</gene>
<keyword evidence="1" id="KW-0732">Signal</keyword>
<name>A0A5R9J7W6_9PROT</name>
<evidence type="ECO:0000256" key="1">
    <source>
        <dbReference type="SAM" id="SignalP"/>
    </source>
</evidence>
<dbReference type="AlphaFoldDB" id="A0A5R9J7W6"/>
<dbReference type="EMBL" id="VCDI01000002">
    <property type="protein sequence ID" value="TLU72933.1"/>
    <property type="molecule type" value="Genomic_DNA"/>
</dbReference>
<dbReference type="Proteomes" id="UP000305654">
    <property type="component" value="Unassembled WGS sequence"/>
</dbReference>
<comment type="caution">
    <text evidence="2">The sequence shown here is derived from an EMBL/GenBank/DDBJ whole genome shotgun (WGS) entry which is preliminary data.</text>
</comment>
<dbReference type="RefSeq" id="WP_138325007.1">
    <property type="nucleotide sequence ID" value="NZ_VCDI01000002.1"/>
</dbReference>
<evidence type="ECO:0000313" key="2">
    <source>
        <dbReference type="EMBL" id="TLU72933.1"/>
    </source>
</evidence>
<keyword evidence="3" id="KW-1185">Reference proteome</keyword>
<feature type="chain" id="PRO_5024437228" description="UrcA family protein" evidence="1">
    <location>
        <begin position="29"/>
        <end position="104"/>
    </location>
</feature>
<evidence type="ECO:0008006" key="4">
    <source>
        <dbReference type="Google" id="ProtNLM"/>
    </source>
</evidence>
<organism evidence="2 3">
    <name type="scientific">Lichenicoccus roseus</name>
    <dbReference type="NCBI Taxonomy" id="2683649"/>
    <lineage>
        <taxon>Bacteria</taxon>
        <taxon>Pseudomonadati</taxon>
        <taxon>Pseudomonadota</taxon>
        <taxon>Alphaproteobacteria</taxon>
        <taxon>Acetobacterales</taxon>
        <taxon>Acetobacteraceae</taxon>
        <taxon>Lichenicoccus</taxon>
    </lineage>
</organism>
<accession>A0A5R9J7W6</accession>
<proteinExistence type="predicted"/>
<evidence type="ECO:0000313" key="3">
    <source>
        <dbReference type="Proteomes" id="UP000305654"/>
    </source>
</evidence>